<keyword evidence="2" id="KW-0812">Transmembrane</keyword>
<feature type="chain" id="PRO_5034661008" evidence="3">
    <location>
        <begin position="19"/>
        <end position="253"/>
    </location>
</feature>
<evidence type="ECO:0000313" key="4">
    <source>
        <dbReference type="EMBL" id="KAF0318468.1"/>
    </source>
</evidence>
<reference evidence="4 5" key="1">
    <citation type="submission" date="2019-12" db="EMBL/GenBank/DDBJ databases">
        <title>A genome sequence resource for the geographically widespread anthracnose pathogen Colletotrichum asianum.</title>
        <authorList>
            <person name="Meng Y."/>
        </authorList>
    </citation>
    <scope>NUCLEOTIDE SEQUENCE [LARGE SCALE GENOMIC DNA]</scope>
    <source>
        <strain evidence="4 5">ICMP 18580</strain>
    </source>
</reference>
<keyword evidence="2" id="KW-0472">Membrane</keyword>
<accession>A0A8H3W593</accession>
<sequence length="253" mass="26625">MQLCKILSVLSLAIEIAGQTTTCYWPNGIANTVVKPCPTPQGKAAAACCFDNHYCLTNGLCMDPDYDTLYRGACTDSKFEAEGCPKYCDRSEISGADPGRHIGLWGCDIPAVYTCEHPRFCLQANFTIEQPGKIMLNTAVESDLGITATATSSSTPSSSARTEMNNGISAGAAAGIGVGVGVPLAIAVVVLSFLLVRERKKVKAAEAATPMGAYSSPDPKYGPPPPWAPGQHGNAVSPELPTAAHRTRHELPQ</sequence>
<keyword evidence="2" id="KW-1133">Transmembrane helix</keyword>
<comment type="caution">
    <text evidence="4">The sequence shown here is derived from an EMBL/GenBank/DDBJ whole genome shotgun (WGS) entry which is preliminary data.</text>
</comment>
<evidence type="ECO:0000256" key="2">
    <source>
        <dbReference type="SAM" id="Phobius"/>
    </source>
</evidence>
<dbReference type="Proteomes" id="UP000434172">
    <property type="component" value="Unassembled WGS sequence"/>
</dbReference>
<name>A0A8H3W593_9PEZI</name>
<protein>
    <submittedName>
        <fullName evidence="4">Uncharacterized protein</fullName>
    </submittedName>
</protein>
<feature type="signal peptide" evidence="3">
    <location>
        <begin position="1"/>
        <end position="18"/>
    </location>
</feature>
<feature type="region of interest" description="Disordered" evidence="1">
    <location>
        <begin position="206"/>
        <end position="253"/>
    </location>
</feature>
<dbReference type="AlphaFoldDB" id="A0A8H3W593"/>
<proteinExistence type="predicted"/>
<feature type="transmembrane region" description="Helical" evidence="2">
    <location>
        <begin position="172"/>
        <end position="196"/>
    </location>
</feature>
<organism evidence="4 5">
    <name type="scientific">Colletotrichum asianum</name>
    <dbReference type="NCBI Taxonomy" id="702518"/>
    <lineage>
        <taxon>Eukaryota</taxon>
        <taxon>Fungi</taxon>
        <taxon>Dikarya</taxon>
        <taxon>Ascomycota</taxon>
        <taxon>Pezizomycotina</taxon>
        <taxon>Sordariomycetes</taxon>
        <taxon>Hypocreomycetidae</taxon>
        <taxon>Glomerellales</taxon>
        <taxon>Glomerellaceae</taxon>
        <taxon>Colletotrichum</taxon>
        <taxon>Colletotrichum gloeosporioides species complex</taxon>
    </lineage>
</organism>
<keyword evidence="5" id="KW-1185">Reference proteome</keyword>
<dbReference type="EMBL" id="WOWK01000109">
    <property type="protein sequence ID" value="KAF0318468.1"/>
    <property type="molecule type" value="Genomic_DNA"/>
</dbReference>
<dbReference type="OrthoDB" id="5215637at2759"/>
<evidence type="ECO:0000313" key="5">
    <source>
        <dbReference type="Proteomes" id="UP000434172"/>
    </source>
</evidence>
<keyword evidence="3" id="KW-0732">Signal</keyword>
<evidence type="ECO:0000256" key="3">
    <source>
        <dbReference type="SAM" id="SignalP"/>
    </source>
</evidence>
<evidence type="ECO:0000256" key="1">
    <source>
        <dbReference type="SAM" id="MobiDB-lite"/>
    </source>
</evidence>
<gene>
    <name evidence="4" type="ORF">GQ607_014261</name>
</gene>